<comment type="caution">
    <text evidence="1">The sequence shown here is derived from an EMBL/GenBank/DDBJ whole genome shotgun (WGS) entry which is preliminary data.</text>
</comment>
<protein>
    <submittedName>
        <fullName evidence="1">Uncharacterized protein</fullName>
    </submittedName>
</protein>
<gene>
    <name evidence="1" type="ORF">AD934_09380</name>
</gene>
<organism evidence="1 2">
    <name type="scientific">Gluconobacter oxydans</name>
    <name type="common">Gluconobacter suboxydans</name>
    <dbReference type="NCBI Taxonomy" id="442"/>
    <lineage>
        <taxon>Bacteria</taxon>
        <taxon>Pseudomonadati</taxon>
        <taxon>Pseudomonadota</taxon>
        <taxon>Alphaproteobacteria</taxon>
        <taxon>Acetobacterales</taxon>
        <taxon>Acetobacteraceae</taxon>
        <taxon>Gluconobacter</taxon>
    </lineage>
</organism>
<dbReference type="AlphaFoldDB" id="A0A149RUR9"/>
<evidence type="ECO:0000313" key="1">
    <source>
        <dbReference type="EMBL" id="KXV18137.1"/>
    </source>
</evidence>
<evidence type="ECO:0000313" key="2">
    <source>
        <dbReference type="Proteomes" id="UP000075655"/>
    </source>
</evidence>
<dbReference type="EMBL" id="LHZG01000172">
    <property type="protein sequence ID" value="KXV18137.1"/>
    <property type="molecule type" value="Genomic_DNA"/>
</dbReference>
<accession>A0A149RUR9</accession>
<proteinExistence type="predicted"/>
<name>A0A149RUR9_GLUOY</name>
<dbReference type="RefSeq" id="WP_062501827.1">
    <property type="nucleotide sequence ID" value="NZ_LHZG01000172.1"/>
</dbReference>
<sequence length="139" mass="14547">MTASPAIGVLSDVLVRAIDRKGLSVLLSDATNSTPCASTVAASSSGFLPAFLITAEALWFEMTRHGFGLKLVDDPEAALGVTVIDHDAQSAVTVLLCLLDVLDALPVQNGQINLCDLTGLWQASMARLQPVSVQKEQAA</sequence>
<reference evidence="1 2" key="1">
    <citation type="submission" date="2015-06" db="EMBL/GenBank/DDBJ databases">
        <title>Improved classification and identification of acetic acid bacteria using matrix-assisted laser desorption/ionization time-of-flight mass spectrometry; Gluconobacter nephelii and Gluconobacter uchimurae are later heterotypic synonyms of Gluconobacter japonicus and Gluconobacter oxydans, respectively.</title>
        <authorList>
            <person name="Li L."/>
            <person name="Cleenwerck I."/>
            <person name="De Vuyst L."/>
            <person name="Vandamme P."/>
        </authorList>
    </citation>
    <scope>NUCLEOTIDE SEQUENCE [LARGE SCALE GENOMIC DNA]</scope>
    <source>
        <strain evidence="1 2">LMG 1676</strain>
    </source>
</reference>
<dbReference type="PATRIC" id="fig|442.8.peg.1077"/>
<dbReference type="Proteomes" id="UP000075655">
    <property type="component" value="Unassembled WGS sequence"/>
</dbReference>